<feature type="domain" description="Antitoxin SocA-like Panacea" evidence="1">
    <location>
        <begin position="28"/>
        <end position="123"/>
    </location>
</feature>
<gene>
    <name evidence="2" type="ORF">Q763_17250</name>
</gene>
<proteinExistence type="predicted"/>
<dbReference type="STRING" id="1406840.Q763_17250"/>
<dbReference type="RefSeq" id="WP_035136224.1">
    <property type="nucleotide sequence ID" value="NZ_JRLV01000036.1"/>
</dbReference>
<dbReference type="Pfam" id="PF13274">
    <property type="entry name" value="SocA_Panacea"/>
    <property type="match status" value="1"/>
</dbReference>
<evidence type="ECO:0000313" key="2">
    <source>
        <dbReference type="EMBL" id="KGO78655.1"/>
    </source>
</evidence>
<evidence type="ECO:0000259" key="1">
    <source>
        <dbReference type="Pfam" id="PF13274"/>
    </source>
</evidence>
<organism evidence="2 3">
    <name type="scientific">Flavobacterium beibuense F44-8</name>
    <dbReference type="NCBI Taxonomy" id="1406840"/>
    <lineage>
        <taxon>Bacteria</taxon>
        <taxon>Pseudomonadati</taxon>
        <taxon>Bacteroidota</taxon>
        <taxon>Flavobacteriia</taxon>
        <taxon>Flavobacteriales</taxon>
        <taxon>Flavobacteriaceae</taxon>
        <taxon>Flavobacterium</taxon>
    </lineage>
</organism>
<dbReference type="Proteomes" id="UP000030129">
    <property type="component" value="Unassembled WGS sequence"/>
</dbReference>
<keyword evidence="3" id="KW-1185">Reference proteome</keyword>
<protein>
    <recommendedName>
        <fullName evidence="1">Antitoxin SocA-like Panacea domain-containing protein</fullName>
    </recommendedName>
</protein>
<dbReference type="AlphaFoldDB" id="A0A0A2LR41"/>
<dbReference type="EMBL" id="JRLV01000036">
    <property type="protein sequence ID" value="KGO78655.1"/>
    <property type="molecule type" value="Genomic_DNA"/>
</dbReference>
<dbReference type="eggNOG" id="COG3600">
    <property type="taxonomic scope" value="Bacteria"/>
</dbReference>
<name>A0A0A2LR41_9FLAO</name>
<reference evidence="2 3" key="1">
    <citation type="submission" date="2013-09" db="EMBL/GenBank/DDBJ databases">
        <authorList>
            <person name="Zeng Z."/>
            <person name="Chen C."/>
        </authorList>
    </citation>
    <scope>NUCLEOTIDE SEQUENCE [LARGE SCALE GENOMIC DNA]</scope>
    <source>
        <strain evidence="2 3">F44-8</strain>
    </source>
</reference>
<evidence type="ECO:0000313" key="3">
    <source>
        <dbReference type="Proteomes" id="UP000030129"/>
    </source>
</evidence>
<dbReference type="InterPro" id="IPR025272">
    <property type="entry name" value="SocA_Panacea"/>
</dbReference>
<sequence>MTYNCFDIAEFFTKLAKEEGQGIDPMKLLKLTYIAHGWYLGITGKPLFHNQIQAWKYGSVIPDLYFPIKIFGKNNVDPYIFKLYTKNKLSKEDKDFLKKIWNNYKDFSGLQLSALTHEEGSPWSQVWDGNHNAIIENSIIKDYYEHKLND</sequence>
<accession>A0A0A2LR41</accession>
<comment type="caution">
    <text evidence="2">The sequence shown here is derived from an EMBL/GenBank/DDBJ whole genome shotgun (WGS) entry which is preliminary data.</text>
</comment>